<dbReference type="InterPro" id="IPR043519">
    <property type="entry name" value="NT_sf"/>
</dbReference>
<dbReference type="GO" id="GO:0016779">
    <property type="term" value="F:nucleotidyltransferase activity"/>
    <property type="evidence" value="ECO:0007669"/>
    <property type="project" value="InterPro"/>
</dbReference>
<accession>A0A495IIZ2</accession>
<dbReference type="OrthoDB" id="3826063at2"/>
<dbReference type="Proteomes" id="UP000280008">
    <property type="component" value="Unassembled WGS sequence"/>
</dbReference>
<sequence>MELSRLGADLIGPLESVILDVLSRSSGLSSGRQIERVGEITSHAGAQRALQRLEDIGLVVAVISPSAYAYSVNREHVFWPAIEVILGATRRIESEIVRVVREKAGDETSVAVFGSYARGEAIVTSDIDLLVVFPDDLDVDAYEATIGELHDVIEPLTGNLVQVFDVSRSTLLAMTSAGDSLVASLRRDARLLTGPSIRPLLREAAA</sequence>
<keyword evidence="2" id="KW-0808">Transferase</keyword>
<dbReference type="Pfam" id="PF01909">
    <property type="entry name" value="NTP_transf_2"/>
    <property type="match status" value="1"/>
</dbReference>
<feature type="domain" description="Polymerase nucleotidyl transferase" evidence="1">
    <location>
        <begin position="94"/>
        <end position="157"/>
    </location>
</feature>
<dbReference type="InterPro" id="IPR002934">
    <property type="entry name" value="Polymerase_NTP_transf_dom"/>
</dbReference>
<dbReference type="Gene3D" id="3.30.460.10">
    <property type="entry name" value="Beta Polymerase, domain 2"/>
    <property type="match status" value="1"/>
</dbReference>
<organism evidence="2 3">
    <name type="scientific">Frondihabitans australicus</name>
    <dbReference type="NCBI Taxonomy" id="386892"/>
    <lineage>
        <taxon>Bacteria</taxon>
        <taxon>Bacillati</taxon>
        <taxon>Actinomycetota</taxon>
        <taxon>Actinomycetes</taxon>
        <taxon>Micrococcales</taxon>
        <taxon>Microbacteriaceae</taxon>
        <taxon>Frondihabitans</taxon>
    </lineage>
</organism>
<keyword evidence="3" id="KW-1185">Reference proteome</keyword>
<evidence type="ECO:0000313" key="2">
    <source>
        <dbReference type="EMBL" id="RKR75076.1"/>
    </source>
</evidence>
<comment type="caution">
    <text evidence="2">The sequence shown here is derived from an EMBL/GenBank/DDBJ whole genome shotgun (WGS) entry which is preliminary data.</text>
</comment>
<proteinExistence type="predicted"/>
<gene>
    <name evidence="2" type="ORF">C8E83_2213</name>
</gene>
<dbReference type="SUPFAM" id="SSF81301">
    <property type="entry name" value="Nucleotidyltransferase"/>
    <property type="match status" value="1"/>
</dbReference>
<dbReference type="EMBL" id="RBKS01000001">
    <property type="protein sequence ID" value="RKR75076.1"/>
    <property type="molecule type" value="Genomic_DNA"/>
</dbReference>
<reference evidence="2 3" key="1">
    <citation type="submission" date="2018-10" db="EMBL/GenBank/DDBJ databases">
        <title>Sequencing the genomes of 1000 actinobacteria strains.</title>
        <authorList>
            <person name="Klenk H.-P."/>
        </authorList>
    </citation>
    <scope>NUCLEOTIDE SEQUENCE [LARGE SCALE GENOMIC DNA]</scope>
    <source>
        <strain evidence="2 3">DSM 17894</strain>
    </source>
</reference>
<evidence type="ECO:0000313" key="3">
    <source>
        <dbReference type="Proteomes" id="UP000280008"/>
    </source>
</evidence>
<dbReference type="CDD" id="cd05403">
    <property type="entry name" value="NT_KNTase_like"/>
    <property type="match status" value="1"/>
</dbReference>
<dbReference type="RefSeq" id="WP_121369912.1">
    <property type="nucleotide sequence ID" value="NZ_RBKS01000001.1"/>
</dbReference>
<protein>
    <submittedName>
        <fullName evidence="2">Nucleotidyltransferase-like protein</fullName>
    </submittedName>
</protein>
<dbReference type="AlphaFoldDB" id="A0A495IIZ2"/>
<name>A0A495IIZ2_9MICO</name>
<evidence type="ECO:0000259" key="1">
    <source>
        <dbReference type="Pfam" id="PF01909"/>
    </source>
</evidence>